<dbReference type="PANTHER" id="PTHR24198">
    <property type="entry name" value="ANKYRIN REPEAT AND PROTEIN KINASE DOMAIN-CONTAINING PROTEIN"/>
    <property type="match status" value="1"/>
</dbReference>
<dbReference type="GO" id="GO:0005737">
    <property type="term" value="C:cytoplasm"/>
    <property type="evidence" value="ECO:0007669"/>
    <property type="project" value="TreeGrafter"/>
</dbReference>
<dbReference type="SUPFAM" id="SSF48403">
    <property type="entry name" value="Ankyrin repeat"/>
    <property type="match status" value="2"/>
</dbReference>
<dbReference type="AlphaFoldDB" id="A0AA35MBF1"/>
<dbReference type="PANTHER" id="PTHR24198:SF165">
    <property type="entry name" value="ANKYRIN REPEAT-CONTAINING PROTEIN-RELATED"/>
    <property type="match status" value="1"/>
</dbReference>
<keyword evidence="1" id="KW-0677">Repeat</keyword>
<sequence>MQSASLLLSLPAEIFDEVIQHTHLALGSEPTEQKFVELRLVCRAFDDVVSREVFPRDRKNQFMRRNNINAETAKWLLLTKTKIHSRDTRGTLAFLHDCATFAMNHQSGWPGHTKHTYFDYLAAACRIIVANHGVHAILKQIVFVAKRGKNPLAKSIRMLRARKSTLRPSMTPVDIHGVMQMAAVLGDTCAIEAMVARGVDMDFNHPVFGCALFSAASHGCLKTVRQLIGLGADPNVRGHLLATPMSLSPERNNTALLVAAERNHKQVANLLAGEPRVCINETGGESRKNALVWAAERGWIDTVQIILARGDADVDSRIGRGEFPITTAVMHDHPEVLALLLKASKTKLTEKRYNDQCPMALALVRGSSRMVRLMLEIGEIDPNEELPYGAPRIKCPHPMPSRCSADGTPLVIAVKNGHANLVETLLNFPGVDPNLVSGSITPLDLAIAEDRAEVVKVFLRHQDKLERSLCALRKPLLHVAAHKGAASVIKMLINCYGADPNTYDDQKQTILCSAISNYQWKVVEYLVQCPAVNVNLAGHSGLGDNVGPNIPLQMAAHQQNYIALGYLMKRDDLDLNWSGVWGTALSIAVETSNQWAMKTLLYDSGVDVNRTSEISPGPIYVHRKMPAGSYSSWGFFCEDGQSGGDSPLLRAVKCDKLEAVQALLENHNVDPNVADSCNRTPLWWASRGGGLRMVRYILSARIKPNINAQDMEGWTPLLCAANNNKDTTTRTLLDLPGIDPNAANKYGWTALHICANYGNVRILEQLISHPRIDVWARTSDGETALDVAKDCSEDAEGLYQLERLSRMMASRPDPRGGGFMRLEAVTYE</sequence>
<gene>
    <name evidence="3" type="ORF">CCHLO57077_00000222</name>
</gene>
<dbReference type="EMBL" id="CABFNP030001245">
    <property type="protein sequence ID" value="CAI6093126.1"/>
    <property type="molecule type" value="Genomic_DNA"/>
</dbReference>
<dbReference type="InterPro" id="IPR002110">
    <property type="entry name" value="Ankyrin_rpt"/>
</dbReference>
<keyword evidence="4" id="KW-1185">Reference proteome</keyword>
<dbReference type="Pfam" id="PF12796">
    <property type="entry name" value="Ank_2"/>
    <property type="match status" value="5"/>
</dbReference>
<evidence type="ECO:0000256" key="2">
    <source>
        <dbReference type="ARBA" id="ARBA00023043"/>
    </source>
</evidence>
<reference evidence="3" key="1">
    <citation type="submission" date="2023-01" db="EMBL/GenBank/DDBJ databases">
        <authorList>
            <person name="Piombo E."/>
        </authorList>
    </citation>
    <scope>NUCLEOTIDE SEQUENCE</scope>
</reference>
<comment type="caution">
    <text evidence="3">The sequence shown here is derived from an EMBL/GenBank/DDBJ whole genome shotgun (WGS) entry which is preliminary data.</text>
</comment>
<dbReference type="Gene3D" id="1.25.40.20">
    <property type="entry name" value="Ankyrin repeat-containing domain"/>
    <property type="match status" value="4"/>
</dbReference>
<evidence type="ECO:0000256" key="1">
    <source>
        <dbReference type="ARBA" id="ARBA00022737"/>
    </source>
</evidence>
<name>A0AA35MBF1_9HYPO</name>
<dbReference type="Pfam" id="PF00023">
    <property type="entry name" value="Ank"/>
    <property type="match status" value="1"/>
</dbReference>
<organism evidence="3 4">
    <name type="scientific">Clonostachys chloroleuca</name>
    <dbReference type="NCBI Taxonomy" id="1926264"/>
    <lineage>
        <taxon>Eukaryota</taxon>
        <taxon>Fungi</taxon>
        <taxon>Dikarya</taxon>
        <taxon>Ascomycota</taxon>
        <taxon>Pezizomycotina</taxon>
        <taxon>Sordariomycetes</taxon>
        <taxon>Hypocreomycetidae</taxon>
        <taxon>Hypocreales</taxon>
        <taxon>Bionectriaceae</taxon>
        <taxon>Clonostachys</taxon>
    </lineage>
</organism>
<proteinExistence type="predicted"/>
<evidence type="ECO:0000313" key="3">
    <source>
        <dbReference type="EMBL" id="CAI6093126.1"/>
    </source>
</evidence>
<dbReference type="InterPro" id="IPR036770">
    <property type="entry name" value="Ankyrin_rpt-contain_sf"/>
</dbReference>
<accession>A0AA35MBF1</accession>
<dbReference type="SMART" id="SM00248">
    <property type="entry name" value="ANK"/>
    <property type="match status" value="14"/>
</dbReference>
<evidence type="ECO:0000313" key="4">
    <source>
        <dbReference type="Proteomes" id="UP001160390"/>
    </source>
</evidence>
<dbReference type="Proteomes" id="UP001160390">
    <property type="component" value="Unassembled WGS sequence"/>
</dbReference>
<protein>
    <submittedName>
        <fullName evidence="3">Uncharacterized protein</fullName>
    </submittedName>
</protein>
<keyword evidence="2" id="KW-0040">ANK repeat</keyword>